<dbReference type="InterPro" id="IPR008333">
    <property type="entry name" value="Cbr1-like_FAD-bd_dom"/>
</dbReference>
<evidence type="ECO:0000313" key="9">
    <source>
        <dbReference type="EMBL" id="CDN86289.1"/>
    </source>
</evidence>
<dbReference type="Pfam" id="PF00111">
    <property type="entry name" value="Fer2"/>
    <property type="match status" value="1"/>
</dbReference>
<dbReference type="Gene3D" id="2.30.110.10">
    <property type="entry name" value="Electron Transport, Fmn-binding Protein, Chain A"/>
    <property type="match status" value="1"/>
</dbReference>
<dbReference type="PANTHER" id="PTHR47354">
    <property type="entry name" value="NADH OXIDOREDUCTASE HCR"/>
    <property type="match status" value="1"/>
</dbReference>
<keyword evidence="6" id="KW-0411">Iron-sulfur</keyword>
<dbReference type="Gene3D" id="3.40.50.80">
    <property type="entry name" value="Nucleotide-binding domain of ferredoxin-NADP reductase (FNR) module"/>
    <property type="match status" value="1"/>
</dbReference>
<evidence type="ECO:0000256" key="4">
    <source>
        <dbReference type="ARBA" id="ARBA00023002"/>
    </source>
</evidence>
<keyword evidence="2" id="KW-0001">2Fe-2S</keyword>
<dbReference type="PANTHER" id="PTHR47354:SF1">
    <property type="entry name" value="CARNITINE MONOOXYGENASE REDUCTASE SUBUNIT"/>
    <property type="match status" value="1"/>
</dbReference>
<keyword evidence="3" id="KW-0479">Metal-binding</keyword>
<dbReference type="AlphaFoldDB" id="A0A1L1PES9"/>
<keyword evidence="1" id="KW-0285">Flavoprotein</keyword>
<evidence type="ECO:0000256" key="2">
    <source>
        <dbReference type="ARBA" id="ARBA00022714"/>
    </source>
</evidence>
<dbReference type="Pfam" id="PF12900">
    <property type="entry name" value="Pyridox_ox_2"/>
    <property type="match status" value="1"/>
</dbReference>
<organism evidence="9 10">
    <name type="scientific">Hydrogenophaga intermedia</name>
    <dbReference type="NCBI Taxonomy" id="65786"/>
    <lineage>
        <taxon>Bacteria</taxon>
        <taxon>Pseudomonadati</taxon>
        <taxon>Pseudomonadota</taxon>
        <taxon>Betaproteobacteria</taxon>
        <taxon>Burkholderiales</taxon>
        <taxon>Comamonadaceae</taxon>
        <taxon>Hydrogenophaga</taxon>
    </lineage>
</organism>
<dbReference type="GO" id="GO:0016491">
    <property type="term" value="F:oxidoreductase activity"/>
    <property type="evidence" value="ECO:0007669"/>
    <property type="project" value="UniProtKB-KW"/>
</dbReference>
<dbReference type="InterPro" id="IPR039261">
    <property type="entry name" value="FNR_nucleotide-bd"/>
</dbReference>
<dbReference type="GO" id="GO:0046872">
    <property type="term" value="F:metal ion binding"/>
    <property type="evidence" value="ECO:0007669"/>
    <property type="project" value="UniProtKB-KW"/>
</dbReference>
<dbReference type="InterPro" id="IPR017938">
    <property type="entry name" value="Riboflavin_synthase-like_b-brl"/>
</dbReference>
<dbReference type="InterPro" id="IPR017927">
    <property type="entry name" value="FAD-bd_FR_type"/>
</dbReference>
<gene>
    <name evidence="9" type="ORF">BN948_00690</name>
</gene>
<dbReference type="SUPFAM" id="SSF63380">
    <property type="entry name" value="Riboflavin synthase domain-like"/>
    <property type="match status" value="1"/>
</dbReference>
<dbReference type="CDD" id="cd00207">
    <property type="entry name" value="fer2"/>
    <property type="match status" value="1"/>
</dbReference>
<dbReference type="InterPro" id="IPR001041">
    <property type="entry name" value="2Fe-2S_ferredoxin-type"/>
</dbReference>
<dbReference type="InterPro" id="IPR012675">
    <property type="entry name" value="Beta-grasp_dom_sf"/>
</dbReference>
<evidence type="ECO:0000256" key="5">
    <source>
        <dbReference type="ARBA" id="ARBA00023004"/>
    </source>
</evidence>
<dbReference type="SUPFAM" id="SSF54292">
    <property type="entry name" value="2Fe-2S ferredoxin-like"/>
    <property type="match status" value="1"/>
</dbReference>
<accession>A0A1L1PES9</accession>
<keyword evidence="4" id="KW-0560">Oxidoreductase</keyword>
<dbReference type="PROSITE" id="PS51384">
    <property type="entry name" value="FAD_FR"/>
    <property type="match status" value="1"/>
</dbReference>
<evidence type="ECO:0000256" key="6">
    <source>
        <dbReference type="ARBA" id="ARBA00023014"/>
    </source>
</evidence>
<dbReference type="InterPro" id="IPR036010">
    <property type="entry name" value="2Fe-2S_ferredoxin-like_sf"/>
</dbReference>
<protein>
    <submittedName>
        <fullName evidence="9">Ferredoxin</fullName>
    </submittedName>
</protein>
<dbReference type="PROSITE" id="PS51085">
    <property type="entry name" value="2FE2S_FER_2"/>
    <property type="match status" value="1"/>
</dbReference>
<dbReference type="InterPro" id="IPR050415">
    <property type="entry name" value="MRET"/>
</dbReference>
<dbReference type="Pfam" id="PF22290">
    <property type="entry name" value="DmmA-like_N"/>
    <property type="match status" value="1"/>
</dbReference>
<feature type="domain" description="FAD-binding FR-type" evidence="8">
    <location>
        <begin position="238"/>
        <end position="344"/>
    </location>
</feature>
<keyword evidence="5" id="KW-0408">Iron</keyword>
<dbReference type="PRINTS" id="PR00409">
    <property type="entry name" value="PHDIOXRDTASE"/>
</dbReference>
<dbReference type="SUPFAM" id="SSF50475">
    <property type="entry name" value="FMN-binding split barrel"/>
    <property type="match status" value="1"/>
</dbReference>
<reference evidence="10" key="1">
    <citation type="submission" date="2014-11" db="EMBL/GenBank/DDBJ databases">
        <title>Draft genome sequence of Hydrogenophaga intermedia S1.</title>
        <authorList>
            <person name="Gan H.M."/>
            <person name="Chew T.H."/>
            <person name="Stolz A."/>
        </authorList>
    </citation>
    <scope>NUCLEOTIDE SEQUENCE [LARGE SCALE GENOMIC DNA]</scope>
    <source>
        <strain evidence="10">S1</strain>
    </source>
</reference>
<dbReference type="Gene3D" id="2.40.30.10">
    <property type="entry name" value="Translation factors"/>
    <property type="match status" value="1"/>
</dbReference>
<feature type="domain" description="2Fe-2S ferredoxin-type" evidence="7">
    <location>
        <begin position="471"/>
        <end position="557"/>
    </location>
</feature>
<name>A0A1L1PES9_HYDIT</name>
<evidence type="ECO:0000259" key="8">
    <source>
        <dbReference type="PROSITE" id="PS51384"/>
    </source>
</evidence>
<evidence type="ECO:0000259" key="7">
    <source>
        <dbReference type="PROSITE" id="PS51085"/>
    </source>
</evidence>
<dbReference type="GO" id="GO:0051537">
    <property type="term" value="F:2 iron, 2 sulfur cluster binding"/>
    <property type="evidence" value="ECO:0007669"/>
    <property type="project" value="UniProtKB-KW"/>
</dbReference>
<dbReference type="Proteomes" id="UP000028878">
    <property type="component" value="Unassembled WGS sequence"/>
</dbReference>
<dbReference type="RefSeq" id="WP_051755923.1">
    <property type="nucleotide sequence ID" value="NZ_CCAE010000003.1"/>
</dbReference>
<dbReference type="InterPro" id="IPR024747">
    <property type="entry name" value="Pyridox_Oxase-rel"/>
</dbReference>
<dbReference type="SUPFAM" id="SSF52343">
    <property type="entry name" value="Ferredoxin reductase-like, C-terminal NADP-linked domain"/>
    <property type="match status" value="1"/>
</dbReference>
<evidence type="ECO:0000256" key="1">
    <source>
        <dbReference type="ARBA" id="ARBA00022630"/>
    </source>
</evidence>
<dbReference type="Gene3D" id="3.10.20.30">
    <property type="match status" value="1"/>
</dbReference>
<evidence type="ECO:0000313" key="10">
    <source>
        <dbReference type="Proteomes" id="UP000028878"/>
    </source>
</evidence>
<dbReference type="Pfam" id="PF00970">
    <property type="entry name" value="FAD_binding_6"/>
    <property type="match status" value="1"/>
</dbReference>
<evidence type="ECO:0000256" key="3">
    <source>
        <dbReference type="ARBA" id="ARBA00022723"/>
    </source>
</evidence>
<dbReference type="InterPro" id="IPR012349">
    <property type="entry name" value="Split_barrel_FMN-bd"/>
</dbReference>
<dbReference type="CDD" id="cd06185">
    <property type="entry name" value="PDR_like"/>
    <property type="match status" value="1"/>
</dbReference>
<dbReference type="InterPro" id="IPR054582">
    <property type="entry name" value="DmmA-like_N"/>
</dbReference>
<dbReference type="EMBL" id="CCAE010000003">
    <property type="protein sequence ID" value="CDN86289.1"/>
    <property type="molecule type" value="Genomic_DNA"/>
</dbReference>
<keyword evidence="10" id="KW-1185">Reference proteome</keyword>
<proteinExistence type="predicted"/>
<sequence>MSEADYPVTDRSRVRLFAGRGSNEKTAVHAVIDSALYGVVSYVIDGQPFATPTMVWRQGEYLYWHGSAGSRMLKHLVQGAPVCLNFTHLDGFVLSRLASAHTLNYRSVMVYGRTESVDSLEERLAQLQVFLGSRFPGRWDEVKQPNLHELRSIHMVRLRIEEASLKRRAGPPADGLAIFGGEALYEQACWAGEVPLRTVAYPGRPAARLKAEVGTPAYVSGFARQMQLLTPDERLGPPPPLRVRVAELQTMATDVRRLRLQAIEPAALPAIEPGAHARIGVVLRDGTRDVRPYTVVRSDAAGGWFDIAVLKEREGRGGSLHLHEAVRVGDELAVESFPNEFPVHLGTTSAVLVAGGIGVTPIVAIARALKERGTPFEVHYGARGRERAAYLDELQAIAGDRLHFHDSSVAANGRLDPLAVVGEPAPGRHVYVCGSASLIDAVVDAALARGYVHDSVHHELFNPPPPLSTDKPIRLHLKRSDKQVLVEPGTSLLDAALAEGVPVPHSCKRGECGECAVRVVAGAMQHRDRFLTPAQRETGLACICVAWSDDETVELDL</sequence>